<dbReference type="PANTHER" id="PTHR14218:SF15">
    <property type="entry name" value="TRIPEPTIDYL-PEPTIDASE 1"/>
    <property type="match status" value="1"/>
</dbReference>
<keyword evidence="6" id="KW-0106">Calcium</keyword>
<dbReference type="PROSITE" id="PS51695">
    <property type="entry name" value="SEDOLISIN"/>
    <property type="match status" value="1"/>
</dbReference>
<protein>
    <submittedName>
        <fullName evidence="10">Peptidase</fullName>
    </submittedName>
</protein>
<feature type="domain" description="Peptidase S53" evidence="9">
    <location>
        <begin position="157"/>
        <end position="517"/>
    </location>
</feature>
<evidence type="ECO:0000256" key="2">
    <source>
        <dbReference type="ARBA" id="ARBA00022670"/>
    </source>
</evidence>
<gene>
    <name evidence="10" type="ORF">C7B46_05590</name>
</gene>
<keyword evidence="4" id="KW-0378">Hydrolase</keyword>
<dbReference type="Proteomes" id="UP000242972">
    <property type="component" value="Unassembled WGS sequence"/>
</dbReference>
<dbReference type="InterPro" id="IPR030400">
    <property type="entry name" value="Sedolisin_dom"/>
</dbReference>
<dbReference type="InterPro" id="IPR036852">
    <property type="entry name" value="Peptidase_S8/S53_dom_sf"/>
</dbReference>
<dbReference type="Pfam" id="PF00082">
    <property type="entry name" value="Peptidase_S8"/>
    <property type="match status" value="1"/>
</dbReference>
<dbReference type="InterPro" id="IPR050819">
    <property type="entry name" value="Tripeptidyl-peptidase_I"/>
</dbReference>
<comment type="caution">
    <text evidence="8">Lacks conserved residue(s) required for the propagation of feature annotation.</text>
</comment>
<evidence type="ECO:0000256" key="6">
    <source>
        <dbReference type="ARBA" id="ARBA00022837"/>
    </source>
</evidence>
<comment type="caution">
    <text evidence="10">The sequence shown here is derived from an EMBL/GenBank/DDBJ whole genome shotgun (WGS) entry which is preliminary data.</text>
</comment>
<evidence type="ECO:0000256" key="3">
    <source>
        <dbReference type="ARBA" id="ARBA00022723"/>
    </source>
</evidence>
<dbReference type="PROSITE" id="PS00138">
    <property type="entry name" value="SUBTILASE_SER"/>
    <property type="match status" value="1"/>
</dbReference>
<evidence type="ECO:0000256" key="7">
    <source>
        <dbReference type="ARBA" id="ARBA00023145"/>
    </source>
</evidence>
<dbReference type="Gene3D" id="3.40.50.200">
    <property type="entry name" value="Peptidase S8/S53 domain"/>
    <property type="match status" value="1"/>
</dbReference>
<dbReference type="GO" id="GO:0046872">
    <property type="term" value="F:metal ion binding"/>
    <property type="evidence" value="ECO:0007669"/>
    <property type="project" value="UniProtKB-KW"/>
</dbReference>
<keyword evidence="3" id="KW-0479">Metal-binding</keyword>
<dbReference type="PROSITE" id="PS51892">
    <property type="entry name" value="SUBTILASE"/>
    <property type="match status" value="1"/>
</dbReference>
<evidence type="ECO:0000256" key="1">
    <source>
        <dbReference type="ARBA" id="ARBA00001913"/>
    </source>
</evidence>
<evidence type="ECO:0000313" key="10">
    <source>
        <dbReference type="EMBL" id="PSR34388.1"/>
    </source>
</evidence>
<evidence type="ECO:0000313" key="11">
    <source>
        <dbReference type="Proteomes" id="UP000242972"/>
    </source>
</evidence>
<comment type="similarity">
    <text evidence="8">Belongs to the peptidase S8 family.</text>
</comment>
<dbReference type="GO" id="GO:0006508">
    <property type="term" value="P:proteolysis"/>
    <property type="evidence" value="ECO:0007669"/>
    <property type="project" value="UniProtKB-KW"/>
</dbReference>
<dbReference type="GO" id="GO:0008240">
    <property type="term" value="F:tripeptidyl-peptidase activity"/>
    <property type="evidence" value="ECO:0007669"/>
    <property type="project" value="TreeGrafter"/>
</dbReference>
<dbReference type="InterPro" id="IPR000209">
    <property type="entry name" value="Peptidase_S8/S53_dom"/>
</dbReference>
<evidence type="ECO:0000259" key="9">
    <source>
        <dbReference type="PROSITE" id="PS51695"/>
    </source>
</evidence>
<sequence>MVKLSGHTLPESLKSDFRPKHDISGSVTVAVVFHPWNLGAVEAENKPMTREEFLKDHGVPDDVWRLFREWVTREGMIIERETAFVFWLRGTFDTAAKTFGLEFLESGDRFAPSNEPSVPGFVAPWIAGIVGLDNVASLYPSLRYPRHTEELANQGQGFFPQDIKTAYQFPVNLNGTGVTVGILEFSNGYSDSDLQAFWSAFNVPTPSLTFVSVDGTPNDGGTQAYDMEATLDVEWATALAPGANFVVYEASAGSTDQSFATSVLNALEYAIYDTENNPTILSISYGVAEFRFAPAVLRAWDSMIAQGTSFGITTLVASGDQGAYGRRTPGGSHLHVDGPAACPHAVAVGGTHLVLNPNGSIAEETGWTDVDNNGASGGGISQVFPVPNYQNHIALPLKPGYRLGRGVPDVALNADPNTGYAVAFQGSWTVVGGTSAAAPAWAAILALVTQARQQSNLTTPGFVQPLLYDMGGTPVFRDIVQGNNNYGGLVGYSCTVGWDAVTGWGSPVVGRLVAEWI</sequence>
<keyword evidence="7" id="KW-0865">Zymogen</keyword>
<dbReference type="AlphaFoldDB" id="A0A2T2XIX1"/>
<keyword evidence="2" id="KW-0645">Protease</keyword>
<proteinExistence type="inferred from homology"/>
<evidence type="ECO:0000256" key="4">
    <source>
        <dbReference type="ARBA" id="ARBA00022801"/>
    </source>
</evidence>
<dbReference type="SUPFAM" id="SSF54897">
    <property type="entry name" value="Protease propeptides/inhibitors"/>
    <property type="match status" value="1"/>
</dbReference>
<evidence type="ECO:0000256" key="8">
    <source>
        <dbReference type="PROSITE-ProRule" id="PRU01240"/>
    </source>
</evidence>
<evidence type="ECO:0000256" key="5">
    <source>
        <dbReference type="ARBA" id="ARBA00022825"/>
    </source>
</evidence>
<reference evidence="10 11" key="1">
    <citation type="journal article" date="2014" name="BMC Genomics">
        <title>Comparison of environmental and isolate Sulfobacillus genomes reveals diverse carbon, sulfur, nitrogen, and hydrogen metabolisms.</title>
        <authorList>
            <person name="Justice N.B."/>
            <person name="Norman A."/>
            <person name="Brown C.T."/>
            <person name="Singh A."/>
            <person name="Thomas B.C."/>
            <person name="Banfield J.F."/>
        </authorList>
    </citation>
    <scope>NUCLEOTIDE SEQUENCE [LARGE SCALE GENOMIC DNA]</scope>
    <source>
        <strain evidence="10">AMDSBA4</strain>
    </source>
</reference>
<dbReference type="InterPro" id="IPR015366">
    <property type="entry name" value="S53_propep"/>
</dbReference>
<keyword evidence="5" id="KW-0720">Serine protease</keyword>
<dbReference type="EMBL" id="PXYW01000009">
    <property type="protein sequence ID" value="PSR34388.1"/>
    <property type="molecule type" value="Genomic_DNA"/>
</dbReference>
<accession>A0A2T2XIX1</accession>
<dbReference type="CDD" id="cd04056">
    <property type="entry name" value="Peptidases_S53"/>
    <property type="match status" value="1"/>
</dbReference>
<comment type="cofactor">
    <cofactor evidence="1">
        <name>Ca(2+)</name>
        <dbReference type="ChEBI" id="CHEBI:29108"/>
    </cofactor>
</comment>
<dbReference type="PANTHER" id="PTHR14218">
    <property type="entry name" value="PROTEASE S8 TRIPEPTIDYL PEPTIDASE I CLN2"/>
    <property type="match status" value="1"/>
</dbReference>
<organism evidence="10 11">
    <name type="scientific">Sulfobacillus benefaciens</name>
    <dbReference type="NCBI Taxonomy" id="453960"/>
    <lineage>
        <taxon>Bacteria</taxon>
        <taxon>Bacillati</taxon>
        <taxon>Bacillota</taxon>
        <taxon>Clostridia</taxon>
        <taxon>Eubacteriales</taxon>
        <taxon>Clostridiales Family XVII. Incertae Sedis</taxon>
        <taxon>Sulfobacillus</taxon>
    </lineage>
</organism>
<dbReference type="InterPro" id="IPR023828">
    <property type="entry name" value="Peptidase_S8_Ser-AS"/>
</dbReference>
<dbReference type="SMART" id="SM00944">
    <property type="entry name" value="Pro-kuma_activ"/>
    <property type="match status" value="1"/>
</dbReference>
<dbReference type="GO" id="GO:0004252">
    <property type="term" value="F:serine-type endopeptidase activity"/>
    <property type="evidence" value="ECO:0007669"/>
    <property type="project" value="InterPro"/>
</dbReference>
<dbReference type="SUPFAM" id="SSF52743">
    <property type="entry name" value="Subtilisin-like"/>
    <property type="match status" value="1"/>
</dbReference>
<name>A0A2T2XIX1_9FIRM</name>